<sequence>MRKFGTSIILVLIGLFSHIKSYAVEPSWVGKGKFNEEPSGVIRSLILDEGHIFVGAENGFIDIVGGSSITLNRQNSILGDGYISNLAIGPHQNIWMTQFGTGVFVYSRQDKKLTKIELPHKISKFAWAIAVNEDIAVISLISHILVYDLRDKSYEMFDKPNDSRSFKQIYSVEYSEIHGFVLSDSDGVHFYDHTNKSFRSISRESVFPELQRITYIKLYSEEILVGGVGGVYRWAGVEDSSFIKLSYPKAVGRDVDRVIKLSDNSLWVAAGGLFYAKPGASNFELVNYGRPRYSFEQIRSVGDIIETDEGRVLIASSQLGLTSVNPADLAMDYVHETDFPFRKDIYAIAPVGDERYLAKTADNWHVLEGESGKLSALSSGAFDAEPIPLVSGELFDPASCAVYQFENNHFQLRKKLLDPNQYCPNIHPLSFTLNNQTYFYFQKESHAGFISIQNGTFALFTNAPKNIKLATLNTDGSLVLMDKSNALFVSDSIGVWIKHDIDALKGLFVYCLYEDSRTNQMYLCTSGTGLKQFSLTDKTLAEAFPNSGIPRFIRDGHIDKDGNHWLATNKGLMLVNQHFAFEFDSSDGVIDTDFNYRGILPVGNTKILLVGDQLSYVIDTVQMIEYVEKRRSHLAYAQVVDLQTRTRLGKLAILDSSAKDVAFDKAPEEITFAFASADFHYAHLQHLEYRLSGFHNEWSALPTNYGTITYSGLPYGEFKLEIRVVDKKSAAEQPITSFSLNIAKPIWLTWQAICCYVVLAALLVIGMVYLVKQYAEEKSRVLAEIIRQKQSALREMNVSMSELLAKKDRLFRNLAHELRTPVMLMMEPLLELKQKAGTNEEADTLDSLYQHTSRIRSIVDQFAEVERVDSITQHELAVYDVGKSVQYVIESLRPKATAKQQVLSFENKIKHPLLLVEDSLEKITHQLIENAIAFTQEGGFIKVVVSESENQMHLSVTDNGVGLTPEEQRVLTERFGEGANNRGLPHMGIGLNLVNELVLANYGWLEIHSEPSVGTTCTIHIPIKRTQAPDETAEHTEAMDEINHDAETGEAKQVTEPESEYQSNKLPLILVVDDNEPSATYITGMLSDTFKCYDVHSAEQALAMLGVLKPDLILSDLKMPGMNGIELTRAVRALPEFEDTPIILLTAETDKAMQIESFKATANDYLTKPIEREELVLRLQNQLAISALGQQQAAEPKDGFADIQSDYVKSIIPESATDKDRAFILKLLTVVEQNYQKENFSRKEAASALAMSERQLNRTMAKLMPDNFTLFLKRYRLEKCLPMLANGLQVTHIALEVGFGSPGYFSRCFKAEYGCLPTQMEFTQHGVKLKGDES</sequence>
<dbReference type="SMART" id="SM00448">
    <property type="entry name" value="REC"/>
    <property type="match status" value="1"/>
</dbReference>
<organism evidence="10 11">
    <name type="scientific">Marisediminitalea aggregata</name>
    <dbReference type="NCBI Taxonomy" id="634436"/>
    <lineage>
        <taxon>Bacteria</taxon>
        <taxon>Pseudomonadati</taxon>
        <taxon>Pseudomonadota</taxon>
        <taxon>Gammaproteobacteria</taxon>
        <taxon>Alteromonadales</taxon>
        <taxon>Alteromonadaceae</taxon>
        <taxon>Marisediminitalea</taxon>
    </lineage>
</organism>
<dbReference type="InterPro" id="IPR011006">
    <property type="entry name" value="CheY-like_superfamily"/>
</dbReference>
<dbReference type="InterPro" id="IPR005467">
    <property type="entry name" value="His_kinase_dom"/>
</dbReference>
<dbReference type="SUPFAM" id="SSF52172">
    <property type="entry name" value="CheY-like"/>
    <property type="match status" value="1"/>
</dbReference>
<feature type="domain" description="HTH araC/xylS-type" evidence="7">
    <location>
        <begin position="1225"/>
        <end position="1323"/>
    </location>
</feature>
<keyword evidence="5" id="KW-0804">Transcription</keyword>
<keyword evidence="11" id="KW-1185">Reference proteome</keyword>
<dbReference type="PROSITE" id="PS50109">
    <property type="entry name" value="HIS_KIN"/>
    <property type="match status" value="1"/>
</dbReference>
<proteinExistence type="predicted"/>
<dbReference type="Pfam" id="PF00512">
    <property type="entry name" value="HisKA"/>
    <property type="match status" value="1"/>
</dbReference>
<dbReference type="GO" id="GO:0003700">
    <property type="term" value="F:DNA-binding transcription factor activity"/>
    <property type="evidence" value="ECO:0007669"/>
    <property type="project" value="InterPro"/>
</dbReference>
<keyword evidence="10" id="KW-0808">Transferase</keyword>
<dbReference type="Pfam" id="PF12833">
    <property type="entry name" value="HTH_18"/>
    <property type="match status" value="1"/>
</dbReference>
<feature type="domain" description="Response regulatory" evidence="9">
    <location>
        <begin position="1068"/>
        <end position="1183"/>
    </location>
</feature>
<dbReference type="CDD" id="cd00082">
    <property type="entry name" value="HisKA"/>
    <property type="match status" value="1"/>
</dbReference>
<dbReference type="SUPFAM" id="SSF46689">
    <property type="entry name" value="Homeodomain-like"/>
    <property type="match status" value="1"/>
</dbReference>
<dbReference type="PANTHER" id="PTHR43547:SF2">
    <property type="entry name" value="HYBRID SIGNAL TRANSDUCTION HISTIDINE KINASE C"/>
    <property type="match status" value="1"/>
</dbReference>
<dbReference type="InterPro" id="IPR013783">
    <property type="entry name" value="Ig-like_fold"/>
</dbReference>
<dbReference type="PANTHER" id="PTHR43547">
    <property type="entry name" value="TWO-COMPONENT HISTIDINE KINASE"/>
    <property type="match status" value="1"/>
</dbReference>
<dbReference type="PROSITE" id="PS01124">
    <property type="entry name" value="HTH_ARAC_FAMILY_2"/>
    <property type="match status" value="1"/>
</dbReference>
<dbReference type="EMBL" id="FQWD01000005">
    <property type="protein sequence ID" value="SHG90397.1"/>
    <property type="molecule type" value="Genomic_DNA"/>
</dbReference>
<evidence type="ECO:0000313" key="10">
    <source>
        <dbReference type="EMBL" id="SHG90397.1"/>
    </source>
</evidence>
<dbReference type="Gene3D" id="1.10.287.130">
    <property type="match status" value="1"/>
</dbReference>
<dbReference type="InterPro" id="IPR003661">
    <property type="entry name" value="HisK_dim/P_dom"/>
</dbReference>
<evidence type="ECO:0000256" key="1">
    <source>
        <dbReference type="ARBA" id="ARBA00000085"/>
    </source>
</evidence>
<evidence type="ECO:0000256" key="6">
    <source>
        <dbReference type="PROSITE-ProRule" id="PRU00169"/>
    </source>
</evidence>
<evidence type="ECO:0000256" key="2">
    <source>
        <dbReference type="ARBA" id="ARBA00012438"/>
    </source>
</evidence>
<dbReference type="Gene3D" id="2.60.40.10">
    <property type="entry name" value="Immunoglobulins"/>
    <property type="match status" value="1"/>
</dbReference>
<dbReference type="InterPro" id="IPR009057">
    <property type="entry name" value="Homeodomain-like_sf"/>
</dbReference>
<dbReference type="SMART" id="SM00387">
    <property type="entry name" value="HATPase_c"/>
    <property type="match status" value="1"/>
</dbReference>
<dbReference type="SMART" id="SM00342">
    <property type="entry name" value="HTH_ARAC"/>
    <property type="match status" value="1"/>
</dbReference>
<evidence type="ECO:0000259" key="9">
    <source>
        <dbReference type="PROSITE" id="PS50110"/>
    </source>
</evidence>
<dbReference type="SUPFAM" id="SSF101898">
    <property type="entry name" value="NHL repeat"/>
    <property type="match status" value="1"/>
</dbReference>
<dbReference type="Pfam" id="PF02518">
    <property type="entry name" value="HATPase_c"/>
    <property type="match status" value="1"/>
</dbReference>
<protein>
    <recommendedName>
        <fullName evidence="2">histidine kinase</fullName>
        <ecNumber evidence="2">2.7.13.3</ecNumber>
    </recommendedName>
</protein>
<dbReference type="SUPFAM" id="SSF47384">
    <property type="entry name" value="Homodimeric domain of signal transducing histidine kinase"/>
    <property type="match status" value="1"/>
</dbReference>
<dbReference type="SMART" id="SM00388">
    <property type="entry name" value="HisKA"/>
    <property type="match status" value="1"/>
</dbReference>
<dbReference type="Gene3D" id="2.130.10.10">
    <property type="entry name" value="YVTN repeat-like/Quinoprotein amine dehydrogenase"/>
    <property type="match status" value="2"/>
</dbReference>
<evidence type="ECO:0000256" key="5">
    <source>
        <dbReference type="ARBA" id="ARBA00023163"/>
    </source>
</evidence>
<dbReference type="Gene3D" id="1.10.10.60">
    <property type="entry name" value="Homeodomain-like"/>
    <property type="match status" value="1"/>
</dbReference>
<evidence type="ECO:0000313" key="11">
    <source>
        <dbReference type="Proteomes" id="UP000184520"/>
    </source>
</evidence>
<dbReference type="InterPro" id="IPR036890">
    <property type="entry name" value="HATPase_C_sf"/>
</dbReference>
<keyword evidence="3 6" id="KW-0597">Phosphoprotein</keyword>
<evidence type="ECO:0000256" key="3">
    <source>
        <dbReference type="ARBA" id="ARBA00022553"/>
    </source>
</evidence>
<dbReference type="Proteomes" id="UP000184520">
    <property type="component" value="Unassembled WGS sequence"/>
</dbReference>
<name>A0A1M5NLQ1_9ALTE</name>
<dbReference type="CDD" id="cd00075">
    <property type="entry name" value="HATPase"/>
    <property type="match status" value="1"/>
</dbReference>
<gene>
    <name evidence="10" type="ORF">SAMN05216361_3281</name>
</gene>
<dbReference type="PROSITE" id="PS50110">
    <property type="entry name" value="RESPONSE_REGULATORY"/>
    <property type="match status" value="1"/>
</dbReference>
<dbReference type="InterPro" id="IPR015943">
    <property type="entry name" value="WD40/YVTN_repeat-like_dom_sf"/>
</dbReference>
<dbReference type="SUPFAM" id="SSF55874">
    <property type="entry name" value="ATPase domain of HSP90 chaperone/DNA topoisomerase II/histidine kinase"/>
    <property type="match status" value="1"/>
</dbReference>
<dbReference type="InterPro" id="IPR004358">
    <property type="entry name" value="Sig_transdc_His_kin-like_C"/>
</dbReference>
<feature type="domain" description="Histidine kinase" evidence="8">
    <location>
        <begin position="813"/>
        <end position="1025"/>
    </location>
</feature>
<dbReference type="PRINTS" id="PR00344">
    <property type="entry name" value="BCTRLSENSOR"/>
</dbReference>
<dbReference type="InterPro" id="IPR001789">
    <property type="entry name" value="Sig_transdc_resp-reg_receiver"/>
</dbReference>
<feature type="modified residue" description="4-aspartylphosphate" evidence="6">
    <location>
        <position position="1116"/>
    </location>
</feature>
<dbReference type="EC" id="2.7.13.3" evidence="2"/>
<accession>A0A1M5NLQ1</accession>
<evidence type="ECO:0000259" key="7">
    <source>
        <dbReference type="PROSITE" id="PS01124"/>
    </source>
</evidence>
<dbReference type="Pfam" id="PF00072">
    <property type="entry name" value="Response_reg"/>
    <property type="match status" value="1"/>
</dbReference>
<dbReference type="InterPro" id="IPR036097">
    <property type="entry name" value="HisK_dim/P_sf"/>
</dbReference>
<keyword evidence="4" id="KW-0805">Transcription regulation</keyword>
<dbReference type="STRING" id="634436.SAMN05216361_3281"/>
<dbReference type="Gene3D" id="3.40.50.2300">
    <property type="match status" value="1"/>
</dbReference>
<reference evidence="11" key="1">
    <citation type="submission" date="2016-11" db="EMBL/GenBank/DDBJ databases">
        <authorList>
            <person name="Varghese N."/>
            <person name="Submissions S."/>
        </authorList>
    </citation>
    <scope>NUCLEOTIDE SEQUENCE [LARGE SCALE GENOMIC DNA]</scope>
    <source>
        <strain evidence="11">CGMCC 1.8995</strain>
    </source>
</reference>
<dbReference type="Pfam" id="PF07495">
    <property type="entry name" value="Y_Y_Y"/>
    <property type="match status" value="1"/>
</dbReference>
<comment type="catalytic activity">
    <reaction evidence="1">
        <text>ATP + protein L-histidine = ADP + protein N-phospho-L-histidine.</text>
        <dbReference type="EC" id="2.7.13.3"/>
    </reaction>
</comment>
<dbReference type="InterPro" id="IPR018060">
    <property type="entry name" value="HTH_AraC"/>
</dbReference>
<evidence type="ECO:0000256" key="4">
    <source>
        <dbReference type="ARBA" id="ARBA00023015"/>
    </source>
</evidence>
<dbReference type="InterPro" id="IPR003594">
    <property type="entry name" value="HATPase_dom"/>
</dbReference>
<dbReference type="GO" id="GO:0000155">
    <property type="term" value="F:phosphorelay sensor kinase activity"/>
    <property type="evidence" value="ECO:0007669"/>
    <property type="project" value="InterPro"/>
</dbReference>
<dbReference type="InterPro" id="IPR011123">
    <property type="entry name" value="Y_Y_Y"/>
</dbReference>
<keyword evidence="10" id="KW-0418">Kinase</keyword>
<evidence type="ECO:0000259" key="8">
    <source>
        <dbReference type="PROSITE" id="PS50109"/>
    </source>
</evidence>
<dbReference type="GO" id="GO:0043565">
    <property type="term" value="F:sequence-specific DNA binding"/>
    <property type="evidence" value="ECO:0007669"/>
    <property type="project" value="InterPro"/>
</dbReference>
<dbReference type="Gene3D" id="3.30.565.10">
    <property type="entry name" value="Histidine kinase-like ATPase, C-terminal domain"/>
    <property type="match status" value="1"/>
</dbReference>